<comment type="caution">
    <text evidence="1">The sequence shown here is derived from an EMBL/GenBank/DDBJ whole genome shotgun (WGS) entry which is preliminary data.</text>
</comment>
<dbReference type="Proteomes" id="UP000198917">
    <property type="component" value="Unassembled WGS sequence"/>
</dbReference>
<name>A0A7Z7FS13_9HYPH</name>
<dbReference type="RefSeq" id="WP_167305737.1">
    <property type="nucleotide sequence ID" value="NZ_FNEW01000007.1"/>
</dbReference>
<dbReference type="SUPFAM" id="SSF109631">
    <property type="entry name" value="Transcriptional repressor TraM"/>
    <property type="match status" value="1"/>
</dbReference>
<gene>
    <name evidence="1" type="ORF">SAMN05428983_4648</name>
</gene>
<dbReference type="EMBL" id="FNEW01000007">
    <property type="protein sequence ID" value="SDK33925.1"/>
    <property type="molecule type" value="Genomic_DNA"/>
</dbReference>
<evidence type="ECO:0000313" key="1">
    <source>
        <dbReference type="EMBL" id="SDK33925.1"/>
    </source>
</evidence>
<reference evidence="1 2" key="1">
    <citation type="submission" date="2016-10" db="EMBL/GenBank/DDBJ databases">
        <authorList>
            <person name="Varghese N."/>
            <person name="Submissions S."/>
        </authorList>
    </citation>
    <scope>NUCLEOTIDE SEQUENCE [LARGE SCALE GENOMIC DNA]</scope>
    <source>
        <strain evidence="1 2">PDC82</strain>
    </source>
</reference>
<dbReference type="InterPro" id="IPR036336">
    <property type="entry name" value="Tscrpt_rep_TraM_sf"/>
</dbReference>
<sequence length="98" mass="10706">MSEYGSSQALGPIVGLVQPLSARHKEQLARQAIASHRHLRNVAEEKYATWQNQSAVDENCPKRELAHLDYVGAMIGLHAQQTVVSSLVSALGFVPDVE</sequence>
<organism evidence="1 2">
    <name type="scientific">Agrobacterium fabrum</name>
    <dbReference type="NCBI Taxonomy" id="1176649"/>
    <lineage>
        <taxon>Bacteria</taxon>
        <taxon>Pseudomonadati</taxon>
        <taxon>Pseudomonadota</taxon>
        <taxon>Alphaproteobacteria</taxon>
        <taxon>Hyphomicrobiales</taxon>
        <taxon>Rhizobiaceae</taxon>
        <taxon>Rhizobium/Agrobacterium group</taxon>
        <taxon>Agrobacterium</taxon>
        <taxon>Agrobacterium tumefaciens complex</taxon>
    </lineage>
</organism>
<evidence type="ECO:0000313" key="2">
    <source>
        <dbReference type="Proteomes" id="UP000198917"/>
    </source>
</evidence>
<dbReference type="AlphaFoldDB" id="A0A7Z7FS13"/>
<dbReference type="GO" id="GO:0045892">
    <property type="term" value="P:negative regulation of DNA-templated transcription"/>
    <property type="evidence" value="ECO:0007669"/>
    <property type="project" value="InterPro"/>
</dbReference>
<accession>A0A7Z7FS13</accession>
<dbReference type="Gene3D" id="1.10.287.160">
    <property type="entry name" value="HR1 repeat"/>
    <property type="match status" value="1"/>
</dbReference>
<dbReference type="Pfam" id="PF09228">
    <property type="entry name" value="Prok-TraM"/>
    <property type="match status" value="1"/>
</dbReference>
<dbReference type="InterPro" id="IPR015309">
    <property type="entry name" value="Tscrpt_rep_TraM"/>
</dbReference>
<protein>
    <submittedName>
        <fullName evidence="1">Transcriptional repressor TraM</fullName>
    </submittedName>
</protein>
<proteinExistence type="predicted"/>